<gene>
    <name evidence="8" type="ORF">H9851_06660</name>
</gene>
<evidence type="ECO:0000256" key="3">
    <source>
        <dbReference type="ARBA" id="ARBA00022759"/>
    </source>
</evidence>
<feature type="domain" description="Endoribonuclease YicC-like N-terminal" evidence="6">
    <location>
        <begin position="2"/>
        <end position="156"/>
    </location>
</feature>
<dbReference type="InterPro" id="IPR013551">
    <property type="entry name" value="YicC-like_C"/>
</dbReference>
<dbReference type="GO" id="GO:0004521">
    <property type="term" value="F:RNA endonuclease activity"/>
    <property type="evidence" value="ECO:0007669"/>
    <property type="project" value="InterPro"/>
</dbReference>
<accession>A0A9D1W2G2</accession>
<sequence length="291" mass="32812">MFSMTGYGKGEYREGGIELTVEIKTVNNRYLDVSFKSPKLFIACEEPVRQRVREQLTRGHADIFVNFVDKREKPKTLYVDENAARGWAAAAAKVKALFPNLTDDFTLSAMMKCADVVRTEEVTEEDDTLPSALFSALSAALEKLNAMRAKEGEKLAADMLSRMDTCEELVQKISARAPQVAENYRAKMQERLREVLAGVEYDEARLLTEAAVFADKANIDEELTRLKSHISQFRAICGEERVGRKLDFLIQEFNREANTICSKSNDLEVTGAALALKNEIEKIREQVQNVE</sequence>
<organism evidence="8 9">
    <name type="scientific">Candidatus Borkfalkia faecavium</name>
    <dbReference type="NCBI Taxonomy" id="2838508"/>
    <lineage>
        <taxon>Bacteria</taxon>
        <taxon>Bacillati</taxon>
        <taxon>Bacillota</taxon>
        <taxon>Clostridia</taxon>
        <taxon>Christensenellales</taxon>
        <taxon>Christensenellaceae</taxon>
        <taxon>Candidatus Borkfalkia</taxon>
    </lineage>
</organism>
<dbReference type="AlphaFoldDB" id="A0A9D1W2G2"/>
<dbReference type="PANTHER" id="PTHR30636">
    <property type="entry name" value="UPF0701 PROTEIN YICC"/>
    <property type="match status" value="1"/>
</dbReference>
<protein>
    <submittedName>
        <fullName evidence="8">YicC family protein</fullName>
    </submittedName>
</protein>
<dbReference type="Proteomes" id="UP000886847">
    <property type="component" value="Unassembled WGS sequence"/>
</dbReference>
<dbReference type="InterPro" id="IPR013527">
    <property type="entry name" value="YicC-like_N"/>
</dbReference>
<evidence type="ECO:0000256" key="5">
    <source>
        <dbReference type="ARBA" id="ARBA00035648"/>
    </source>
</evidence>
<evidence type="ECO:0000256" key="2">
    <source>
        <dbReference type="ARBA" id="ARBA00022722"/>
    </source>
</evidence>
<dbReference type="PANTHER" id="PTHR30636:SF3">
    <property type="entry name" value="UPF0701 PROTEIN YICC"/>
    <property type="match status" value="1"/>
</dbReference>
<keyword evidence="3" id="KW-0255">Endonuclease</keyword>
<dbReference type="Pfam" id="PF03755">
    <property type="entry name" value="YicC-like_N"/>
    <property type="match status" value="1"/>
</dbReference>
<keyword evidence="4" id="KW-0378">Hydrolase</keyword>
<evidence type="ECO:0000256" key="1">
    <source>
        <dbReference type="ARBA" id="ARBA00001968"/>
    </source>
</evidence>
<evidence type="ECO:0000313" key="8">
    <source>
        <dbReference type="EMBL" id="HIX50938.1"/>
    </source>
</evidence>
<feature type="domain" description="Endoribonuclease YicC-like C-terminal" evidence="7">
    <location>
        <begin position="173"/>
        <end position="291"/>
    </location>
</feature>
<name>A0A9D1W2G2_9FIRM</name>
<comment type="similarity">
    <text evidence="5">Belongs to the YicC/YloC family.</text>
</comment>
<evidence type="ECO:0000256" key="4">
    <source>
        <dbReference type="ARBA" id="ARBA00022801"/>
    </source>
</evidence>
<dbReference type="NCBIfam" id="TIGR00255">
    <property type="entry name" value="YicC/YloC family endoribonuclease"/>
    <property type="match status" value="1"/>
</dbReference>
<reference evidence="8" key="1">
    <citation type="journal article" date="2021" name="PeerJ">
        <title>Extensive microbial diversity within the chicken gut microbiome revealed by metagenomics and culture.</title>
        <authorList>
            <person name="Gilroy R."/>
            <person name="Ravi A."/>
            <person name="Getino M."/>
            <person name="Pursley I."/>
            <person name="Horton D.L."/>
            <person name="Alikhan N.F."/>
            <person name="Baker D."/>
            <person name="Gharbi K."/>
            <person name="Hall N."/>
            <person name="Watson M."/>
            <person name="Adriaenssens E.M."/>
            <person name="Foster-Nyarko E."/>
            <person name="Jarju S."/>
            <person name="Secka A."/>
            <person name="Antonio M."/>
            <person name="Oren A."/>
            <person name="Chaudhuri R.R."/>
            <person name="La Ragione R."/>
            <person name="Hildebrand F."/>
            <person name="Pallen M.J."/>
        </authorList>
    </citation>
    <scope>NUCLEOTIDE SEQUENCE</scope>
    <source>
        <strain evidence="8">2189</strain>
    </source>
</reference>
<evidence type="ECO:0000259" key="7">
    <source>
        <dbReference type="Pfam" id="PF08340"/>
    </source>
</evidence>
<dbReference type="InterPro" id="IPR005229">
    <property type="entry name" value="YicC/YloC-like"/>
</dbReference>
<reference evidence="8" key="2">
    <citation type="submission" date="2021-04" db="EMBL/GenBank/DDBJ databases">
        <authorList>
            <person name="Gilroy R."/>
        </authorList>
    </citation>
    <scope>NUCLEOTIDE SEQUENCE</scope>
    <source>
        <strain evidence="8">2189</strain>
    </source>
</reference>
<proteinExistence type="inferred from homology"/>
<comment type="cofactor">
    <cofactor evidence="1">
        <name>a divalent metal cation</name>
        <dbReference type="ChEBI" id="CHEBI:60240"/>
    </cofactor>
</comment>
<dbReference type="GO" id="GO:0016787">
    <property type="term" value="F:hydrolase activity"/>
    <property type="evidence" value="ECO:0007669"/>
    <property type="project" value="UniProtKB-KW"/>
</dbReference>
<keyword evidence="2" id="KW-0540">Nuclease</keyword>
<evidence type="ECO:0000313" key="9">
    <source>
        <dbReference type="Proteomes" id="UP000886847"/>
    </source>
</evidence>
<dbReference type="Pfam" id="PF08340">
    <property type="entry name" value="YicC-like_C"/>
    <property type="match status" value="1"/>
</dbReference>
<evidence type="ECO:0000259" key="6">
    <source>
        <dbReference type="Pfam" id="PF03755"/>
    </source>
</evidence>
<comment type="caution">
    <text evidence="8">The sequence shown here is derived from an EMBL/GenBank/DDBJ whole genome shotgun (WGS) entry which is preliminary data.</text>
</comment>
<dbReference type="EMBL" id="DXEW01000031">
    <property type="protein sequence ID" value="HIX50938.1"/>
    <property type="molecule type" value="Genomic_DNA"/>
</dbReference>